<dbReference type="RefSeq" id="WP_107071650.1">
    <property type="nucleotide sequence ID" value="NZ_QQBH01000036.1"/>
</dbReference>
<dbReference type="Proteomes" id="UP000253742">
    <property type="component" value="Unassembled WGS sequence"/>
</dbReference>
<reference evidence="3 4" key="1">
    <citation type="submission" date="2018-07" db="EMBL/GenBank/DDBJ databases">
        <title>Genome guided investigation of antibiotics producing actinomycetales strain isolated from a Macau mangrove ecosystem.</title>
        <authorList>
            <person name="Hu D."/>
        </authorList>
    </citation>
    <scope>NUCLEOTIDE SEQUENCE [LARGE SCALE GENOMIC DNA]</scope>
    <source>
        <strain evidence="3 4">2297</strain>
    </source>
</reference>
<dbReference type="PANTHER" id="PTHR36933:SF1">
    <property type="entry name" value="SLL0788 PROTEIN"/>
    <property type="match status" value="1"/>
</dbReference>
<feature type="domain" description="DUF305" evidence="2">
    <location>
        <begin position="47"/>
        <end position="203"/>
    </location>
</feature>
<evidence type="ECO:0000259" key="2">
    <source>
        <dbReference type="Pfam" id="PF03713"/>
    </source>
</evidence>
<evidence type="ECO:0000313" key="4">
    <source>
        <dbReference type="Proteomes" id="UP000253742"/>
    </source>
</evidence>
<protein>
    <submittedName>
        <fullName evidence="3">DUF305 domain-containing protein</fullName>
    </submittedName>
</protein>
<dbReference type="AlphaFoldDB" id="A0A369UWR8"/>
<evidence type="ECO:0000256" key="1">
    <source>
        <dbReference type="SAM" id="Phobius"/>
    </source>
</evidence>
<dbReference type="EMBL" id="QQBH01000036">
    <property type="protein sequence ID" value="RDD84713.1"/>
    <property type="molecule type" value="Genomic_DNA"/>
</dbReference>
<keyword evidence="1" id="KW-0812">Transmembrane</keyword>
<feature type="transmembrane region" description="Helical" evidence="1">
    <location>
        <begin position="9"/>
        <end position="29"/>
    </location>
</feature>
<comment type="caution">
    <text evidence="3">The sequence shown here is derived from an EMBL/GenBank/DDBJ whole genome shotgun (WGS) entry which is preliminary data.</text>
</comment>
<keyword evidence="1" id="KW-1133">Transmembrane helix</keyword>
<dbReference type="InterPro" id="IPR012347">
    <property type="entry name" value="Ferritin-like"/>
</dbReference>
<dbReference type="Gene3D" id="1.20.1260.10">
    <property type="match status" value="1"/>
</dbReference>
<dbReference type="PANTHER" id="PTHR36933">
    <property type="entry name" value="SLL0788 PROTEIN"/>
    <property type="match status" value="1"/>
</dbReference>
<evidence type="ECO:0000313" key="3">
    <source>
        <dbReference type="EMBL" id="RDD84713.1"/>
    </source>
</evidence>
<sequence>MTGAATRRLPVAVVVAMLVAVLVGLAVWWRTTEGTANAASPGERSVEAGFARDMAVHHQQAVEMSFIVRDRTDDEDVRRLAYDIINTQANQRGMLLGRLETWGLNKSSADAPMAWMGHGSMHEAKDGSLMPGMATNTQLDQLREAEGEDAEVLYLRLMTAHHRGGVDMARGAVRMADDGTLVRLARTMVDGQQAEIDLMADMLAQRGATAGA</sequence>
<name>A0A369UWR8_9ACTN</name>
<dbReference type="OrthoDB" id="26872at2"/>
<proteinExistence type="predicted"/>
<organism evidence="3 4">
    <name type="scientific">Streptomyces parvulus</name>
    <dbReference type="NCBI Taxonomy" id="146923"/>
    <lineage>
        <taxon>Bacteria</taxon>
        <taxon>Bacillati</taxon>
        <taxon>Actinomycetota</taxon>
        <taxon>Actinomycetes</taxon>
        <taxon>Kitasatosporales</taxon>
        <taxon>Streptomycetaceae</taxon>
        <taxon>Streptomyces</taxon>
    </lineage>
</organism>
<gene>
    <name evidence="3" type="ORF">DVZ84_33935</name>
</gene>
<dbReference type="InterPro" id="IPR005183">
    <property type="entry name" value="DUF305_CopM-like"/>
</dbReference>
<keyword evidence="1" id="KW-0472">Membrane</keyword>
<accession>A0A369UWR8</accession>
<dbReference type="Pfam" id="PF03713">
    <property type="entry name" value="DUF305"/>
    <property type="match status" value="1"/>
</dbReference>